<protein>
    <recommendedName>
        <fullName evidence="4">DUF4436 domain-containing protein</fullName>
    </recommendedName>
</protein>
<dbReference type="EMBL" id="BNJG01000002">
    <property type="protein sequence ID" value="GHO56522.1"/>
    <property type="molecule type" value="Genomic_DNA"/>
</dbReference>
<evidence type="ECO:0008006" key="4">
    <source>
        <dbReference type="Google" id="ProtNLM"/>
    </source>
</evidence>
<keyword evidence="1" id="KW-1133">Transmembrane helix</keyword>
<name>A0ABQ3UVA8_9CHLR</name>
<keyword evidence="3" id="KW-1185">Reference proteome</keyword>
<dbReference type="RefSeq" id="WP_201373004.1">
    <property type="nucleotide sequence ID" value="NZ_BNJG01000002.1"/>
</dbReference>
<evidence type="ECO:0000256" key="1">
    <source>
        <dbReference type="SAM" id="Phobius"/>
    </source>
</evidence>
<sequence>MAKMPIQTTKSSKRSLNKSLWLLLVLLIVVAIPGYILSARQFVEKHTAITQNQQSLHITTVRGEALSIVIDLGFSGSGDGAWASPTGVRLTLAGLSTPLQIVGSSQPDWGDTYTISNQPKKVEVRGVVTLPTSLSGPMDRQLSGRITGTILTNGPIGNSSEDLAIPVQIHLLPQESYFWSGGRALWYGFIALTYLLLIGWLVTNLWDWRHSRRQKSKQADAKSDKGNRNLLVAMIVIPVLVAGLVIFGTIEGDPQLPTDGFPEISASIWLLLALLAISLFLQGVVSLYREKNASAK</sequence>
<evidence type="ECO:0000313" key="2">
    <source>
        <dbReference type="EMBL" id="GHO56522.1"/>
    </source>
</evidence>
<comment type="caution">
    <text evidence="2">The sequence shown here is derived from an EMBL/GenBank/DDBJ whole genome shotgun (WGS) entry which is preliminary data.</text>
</comment>
<feature type="transmembrane region" description="Helical" evidence="1">
    <location>
        <begin position="184"/>
        <end position="208"/>
    </location>
</feature>
<dbReference type="Proteomes" id="UP000654345">
    <property type="component" value="Unassembled WGS sequence"/>
</dbReference>
<keyword evidence="1" id="KW-0812">Transmembrane</keyword>
<proteinExistence type="predicted"/>
<keyword evidence="1" id="KW-0472">Membrane</keyword>
<feature type="transmembrane region" description="Helical" evidence="1">
    <location>
        <begin position="268"/>
        <end position="288"/>
    </location>
</feature>
<reference evidence="2 3" key="1">
    <citation type="journal article" date="2021" name="Int. J. Syst. Evol. Microbiol.">
        <title>Reticulibacter mediterranei gen. nov., sp. nov., within the new family Reticulibacteraceae fam. nov., and Ktedonospora formicarum gen. nov., sp. nov., Ktedonobacter robiniae sp. nov., Dictyobacter formicarum sp. nov. and Dictyobacter arantiisoli sp. nov., belonging to the class Ktedonobacteria.</title>
        <authorList>
            <person name="Yabe S."/>
            <person name="Zheng Y."/>
            <person name="Wang C.M."/>
            <person name="Sakai Y."/>
            <person name="Abe K."/>
            <person name="Yokota A."/>
            <person name="Donadio S."/>
            <person name="Cavaletti L."/>
            <person name="Monciardini P."/>
        </authorList>
    </citation>
    <scope>NUCLEOTIDE SEQUENCE [LARGE SCALE GENOMIC DNA]</scope>
    <source>
        <strain evidence="2 3">SOSP1-30</strain>
    </source>
</reference>
<organism evidence="2 3">
    <name type="scientific">Ktedonobacter robiniae</name>
    <dbReference type="NCBI Taxonomy" id="2778365"/>
    <lineage>
        <taxon>Bacteria</taxon>
        <taxon>Bacillati</taxon>
        <taxon>Chloroflexota</taxon>
        <taxon>Ktedonobacteria</taxon>
        <taxon>Ktedonobacterales</taxon>
        <taxon>Ktedonobacteraceae</taxon>
        <taxon>Ktedonobacter</taxon>
    </lineage>
</organism>
<feature type="transmembrane region" description="Helical" evidence="1">
    <location>
        <begin position="229"/>
        <end position="248"/>
    </location>
</feature>
<gene>
    <name evidence="2" type="ORF">KSB_49970</name>
</gene>
<evidence type="ECO:0000313" key="3">
    <source>
        <dbReference type="Proteomes" id="UP000654345"/>
    </source>
</evidence>
<accession>A0ABQ3UVA8</accession>